<dbReference type="PANTHER" id="PTHR10846">
    <property type="entry name" value="SODIUM/POTASSIUM/CALCIUM EXCHANGER"/>
    <property type="match status" value="1"/>
</dbReference>
<feature type="transmembrane region" description="Helical" evidence="5">
    <location>
        <begin position="147"/>
        <end position="169"/>
    </location>
</feature>
<dbReference type="InterPro" id="IPR004837">
    <property type="entry name" value="NaCa_Exmemb"/>
</dbReference>
<feature type="transmembrane region" description="Helical" evidence="5">
    <location>
        <begin position="120"/>
        <end position="141"/>
    </location>
</feature>
<feature type="domain" description="Sodium/calcium exchanger membrane region" evidence="6">
    <location>
        <begin position="14"/>
        <end position="169"/>
    </location>
</feature>
<keyword evidence="4 5" id="KW-0472">Membrane</keyword>
<comment type="subcellular location">
    <subcellularLocation>
        <location evidence="1">Membrane</location>
        <topology evidence="1">Multi-pass membrane protein</topology>
    </subcellularLocation>
</comment>
<proteinExistence type="predicted"/>
<evidence type="ECO:0000256" key="4">
    <source>
        <dbReference type="ARBA" id="ARBA00023136"/>
    </source>
</evidence>
<accession>A0ABD5VG11</accession>
<dbReference type="EMBL" id="JBHSXN010000002">
    <property type="protein sequence ID" value="MFC6953443.1"/>
    <property type="molecule type" value="Genomic_DNA"/>
</dbReference>
<dbReference type="InterPro" id="IPR004481">
    <property type="entry name" value="K/Na/Ca-exchanger"/>
</dbReference>
<name>A0ABD5VG11_9EURY</name>
<feature type="transmembrane region" description="Helical" evidence="5">
    <location>
        <begin position="256"/>
        <end position="281"/>
    </location>
</feature>
<feature type="transmembrane region" description="Helical" evidence="5">
    <location>
        <begin position="322"/>
        <end position="345"/>
    </location>
</feature>
<sequence length="351" mass="36778">MSLLSPFVNSLPVAAVFVLGSLAVIWKGSEWLEHSAANLSLYYGLPPVVHGAIVVAVGSSFPELSSAVIATWLHGEFGLGVGAIVGSAIFNILVIPALSSLAVDHRVEANRDIVFKEAQFYMLSVAVVLITFSLAVIYNGAPGEFKGVVTPALALLPIALYVLYIFIQYQDTSDYDAEAPPASLNVGKQWALLAVSLLTIALAVEALVSGITYTAARFSPDLLWVWGMTVIAAGTSLPDALVSIRAAKAGESATSLANVLGSNVFDLLVAVPAGILVAAAVGNAVVIDFAIAVPMMTALTVATVFLFTLLRTDLHLTNREAYFLLGAYAVFVAWLFLGIFGVSPIPVPVSS</sequence>
<reference evidence="7 8" key="1">
    <citation type="journal article" date="2019" name="Int. J. Syst. Evol. Microbiol.">
        <title>The Global Catalogue of Microorganisms (GCM) 10K type strain sequencing project: providing services to taxonomists for standard genome sequencing and annotation.</title>
        <authorList>
            <consortium name="The Broad Institute Genomics Platform"/>
            <consortium name="The Broad Institute Genome Sequencing Center for Infectious Disease"/>
            <person name="Wu L."/>
            <person name="Ma J."/>
        </authorList>
    </citation>
    <scope>NUCLEOTIDE SEQUENCE [LARGE SCALE GENOMIC DNA]</scope>
    <source>
        <strain evidence="7 8">GX26</strain>
    </source>
</reference>
<dbReference type="PANTHER" id="PTHR10846:SF8">
    <property type="entry name" value="INNER MEMBRANE PROTEIN YRBG"/>
    <property type="match status" value="1"/>
</dbReference>
<dbReference type="Pfam" id="PF01699">
    <property type="entry name" value="Na_Ca_ex"/>
    <property type="match status" value="2"/>
</dbReference>
<dbReference type="AlphaFoldDB" id="A0ABD5VG11"/>
<feature type="transmembrane region" description="Helical" evidence="5">
    <location>
        <begin position="6"/>
        <end position="26"/>
    </location>
</feature>
<organism evidence="7 8">
    <name type="scientific">Halorubellus litoreus</name>
    <dbReference type="NCBI Taxonomy" id="755308"/>
    <lineage>
        <taxon>Archaea</taxon>
        <taxon>Methanobacteriati</taxon>
        <taxon>Methanobacteriota</taxon>
        <taxon>Stenosarchaea group</taxon>
        <taxon>Halobacteria</taxon>
        <taxon>Halobacteriales</taxon>
        <taxon>Halorubellaceae</taxon>
        <taxon>Halorubellus</taxon>
    </lineage>
</organism>
<feature type="transmembrane region" description="Helical" evidence="5">
    <location>
        <begin position="38"/>
        <end position="57"/>
    </location>
</feature>
<dbReference type="Gene3D" id="1.20.1420.30">
    <property type="entry name" value="NCX, central ion-binding region"/>
    <property type="match status" value="1"/>
</dbReference>
<evidence type="ECO:0000256" key="5">
    <source>
        <dbReference type="SAM" id="Phobius"/>
    </source>
</evidence>
<evidence type="ECO:0000256" key="3">
    <source>
        <dbReference type="ARBA" id="ARBA00022989"/>
    </source>
</evidence>
<evidence type="ECO:0000256" key="1">
    <source>
        <dbReference type="ARBA" id="ARBA00004141"/>
    </source>
</evidence>
<comment type="caution">
    <text evidence="7">The sequence shown here is derived from an EMBL/GenBank/DDBJ whole genome shotgun (WGS) entry which is preliminary data.</text>
</comment>
<feature type="domain" description="Sodium/calcium exchanger membrane region" evidence="6">
    <location>
        <begin position="189"/>
        <end position="336"/>
    </location>
</feature>
<feature type="transmembrane region" description="Helical" evidence="5">
    <location>
        <begin position="190"/>
        <end position="211"/>
    </location>
</feature>
<evidence type="ECO:0000256" key="2">
    <source>
        <dbReference type="ARBA" id="ARBA00022692"/>
    </source>
</evidence>
<keyword evidence="2 5" id="KW-0812">Transmembrane</keyword>
<dbReference type="GO" id="GO:0016020">
    <property type="term" value="C:membrane"/>
    <property type="evidence" value="ECO:0007669"/>
    <property type="project" value="UniProtKB-SubCell"/>
</dbReference>
<gene>
    <name evidence="7" type="ORF">ACFQGB_11270</name>
</gene>
<evidence type="ECO:0000313" key="7">
    <source>
        <dbReference type="EMBL" id="MFC6953443.1"/>
    </source>
</evidence>
<feature type="transmembrane region" description="Helical" evidence="5">
    <location>
        <begin position="77"/>
        <end position="99"/>
    </location>
</feature>
<feature type="transmembrane region" description="Helical" evidence="5">
    <location>
        <begin position="287"/>
        <end position="310"/>
    </location>
</feature>
<evidence type="ECO:0000313" key="8">
    <source>
        <dbReference type="Proteomes" id="UP001596395"/>
    </source>
</evidence>
<evidence type="ECO:0000259" key="6">
    <source>
        <dbReference type="Pfam" id="PF01699"/>
    </source>
</evidence>
<feature type="transmembrane region" description="Helical" evidence="5">
    <location>
        <begin position="223"/>
        <end position="244"/>
    </location>
</feature>
<keyword evidence="3 5" id="KW-1133">Transmembrane helix</keyword>
<dbReference type="Proteomes" id="UP001596395">
    <property type="component" value="Unassembled WGS sequence"/>
</dbReference>
<dbReference type="RefSeq" id="WP_336350401.1">
    <property type="nucleotide sequence ID" value="NZ_JAZAQL010000002.1"/>
</dbReference>
<dbReference type="InterPro" id="IPR044880">
    <property type="entry name" value="NCX_ion-bd_dom_sf"/>
</dbReference>
<keyword evidence="8" id="KW-1185">Reference proteome</keyword>
<protein>
    <submittedName>
        <fullName evidence="7">Sodium:calcium antiporter</fullName>
    </submittedName>
</protein>